<evidence type="ECO:0000313" key="1">
    <source>
        <dbReference type="EMBL" id="KAK3053028.1"/>
    </source>
</evidence>
<dbReference type="EMBL" id="JAWDJX010000018">
    <property type="protein sequence ID" value="KAK3053028.1"/>
    <property type="molecule type" value="Genomic_DNA"/>
</dbReference>
<dbReference type="AlphaFoldDB" id="A0AAJ0DN53"/>
<evidence type="ECO:0000313" key="2">
    <source>
        <dbReference type="Proteomes" id="UP001271007"/>
    </source>
</evidence>
<protein>
    <submittedName>
        <fullName evidence="1">Uncharacterized protein</fullName>
    </submittedName>
</protein>
<proteinExistence type="predicted"/>
<dbReference type="Proteomes" id="UP001271007">
    <property type="component" value="Unassembled WGS sequence"/>
</dbReference>
<comment type="caution">
    <text evidence="1">The sequence shown here is derived from an EMBL/GenBank/DDBJ whole genome shotgun (WGS) entry which is preliminary data.</text>
</comment>
<organism evidence="1 2">
    <name type="scientific">Extremus antarcticus</name>
    <dbReference type="NCBI Taxonomy" id="702011"/>
    <lineage>
        <taxon>Eukaryota</taxon>
        <taxon>Fungi</taxon>
        <taxon>Dikarya</taxon>
        <taxon>Ascomycota</taxon>
        <taxon>Pezizomycotina</taxon>
        <taxon>Dothideomycetes</taxon>
        <taxon>Dothideomycetidae</taxon>
        <taxon>Mycosphaerellales</taxon>
        <taxon>Extremaceae</taxon>
        <taxon>Extremus</taxon>
    </lineage>
</organism>
<sequence length="113" mass="12494">MCATNVRVVHIPQTFEKVEGHADERQPAAGVLIKLYQLASSRGVEGFVGRHLRRSSKNSGVGPPRKRGIHVLLVHEFGEDLNQLWKEVESRVLEGGSQMQPPLSFGSIRVVEA</sequence>
<keyword evidence="2" id="KW-1185">Reference proteome</keyword>
<name>A0AAJ0DN53_9PEZI</name>
<gene>
    <name evidence="1" type="ORF">LTR09_006092</name>
</gene>
<accession>A0AAJ0DN53</accession>
<reference evidence="1" key="1">
    <citation type="submission" date="2023-04" db="EMBL/GenBank/DDBJ databases">
        <title>Black Yeasts Isolated from many extreme environments.</title>
        <authorList>
            <person name="Coleine C."/>
            <person name="Stajich J.E."/>
            <person name="Selbmann L."/>
        </authorList>
    </citation>
    <scope>NUCLEOTIDE SEQUENCE</scope>
    <source>
        <strain evidence="1">CCFEE 5312</strain>
    </source>
</reference>